<comment type="caution">
    <text evidence="4">The sequence shown here is derived from an EMBL/GenBank/DDBJ whole genome shotgun (WGS) entry which is preliminary data.</text>
</comment>
<name>A0A830DIX4_9LAMI</name>
<evidence type="ECO:0000256" key="1">
    <source>
        <dbReference type="ARBA" id="ARBA00004170"/>
    </source>
</evidence>
<dbReference type="CDD" id="cd00371">
    <property type="entry name" value="HMA"/>
    <property type="match status" value="1"/>
</dbReference>
<dbReference type="GO" id="GO:0046872">
    <property type="term" value="F:metal ion binding"/>
    <property type="evidence" value="ECO:0007669"/>
    <property type="project" value="InterPro"/>
</dbReference>
<gene>
    <name evidence="4" type="ORF">PHJA_002739200</name>
</gene>
<dbReference type="GO" id="GO:0009626">
    <property type="term" value="P:plant-type hypersensitive response"/>
    <property type="evidence" value="ECO:0007669"/>
    <property type="project" value="UniProtKB-KW"/>
</dbReference>
<keyword evidence="2" id="KW-0472">Membrane</keyword>
<dbReference type="InterPro" id="IPR006121">
    <property type="entry name" value="HMA_dom"/>
</dbReference>
<dbReference type="PROSITE" id="PS50846">
    <property type="entry name" value="HMA_2"/>
    <property type="match status" value="1"/>
</dbReference>
<dbReference type="OrthoDB" id="779714at2759"/>
<dbReference type="EMBL" id="BMAC01001135">
    <property type="protein sequence ID" value="GFQ05952.1"/>
    <property type="molecule type" value="Genomic_DNA"/>
</dbReference>
<dbReference type="InterPro" id="IPR036163">
    <property type="entry name" value="HMA_dom_sf"/>
</dbReference>
<dbReference type="Pfam" id="PF00403">
    <property type="entry name" value="HMA"/>
    <property type="match status" value="1"/>
</dbReference>
<evidence type="ECO:0000313" key="5">
    <source>
        <dbReference type="Proteomes" id="UP000653305"/>
    </source>
</evidence>
<dbReference type="InterPro" id="IPR008390">
    <property type="entry name" value="AWPM-19"/>
</dbReference>
<keyword evidence="2" id="KW-0812">Transmembrane</keyword>
<feature type="transmembrane region" description="Helical" evidence="2">
    <location>
        <begin position="53"/>
        <end position="77"/>
    </location>
</feature>
<dbReference type="Gene3D" id="3.30.70.100">
    <property type="match status" value="1"/>
</dbReference>
<dbReference type="GO" id="GO:0016020">
    <property type="term" value="C:membrane"/>
    <property type="evidence" value="ECO:0007669"/>
    <property type="project" value="UniProtKB-SubCell"/>
</dbReference>
<dbReference type="SUPFAM" id="SSF55008">
    <property type="entry name" value="HMA, heavy metal-associated domain"/>
    <property type="match status" value="1"/>
</dbReference>
<keyword evidence="2" id="KW-1133">Transmembrane helix</keyword>
<feature type="domain" description="HMA" evidence="3">
    <location>
        <begin position="155"/>
        <end position="219"/>
    </location>
</feature>
<dbReference type="PANTHER" id="PTHR33294:SF3">
    <property type="entry name" value="AWPM-19-LIKE FAMILY PROTEIN"/>
    <property type="match status" value="1"/>
</dbReference>
<organism evidence="4 5">
    <name type="scientific">Phtheirospermum japonicum</name>
    <dbReference type="NCBI Taxonomy" id="374723"/>
    <lineage>
        <taxon>Eukaryota</taxon>
        <taxon>Viridiplantae</taxon>
        <taxon>Streptophyta</taxon>
        <taxon>Embryophyta</taxon>
        <taxon>Tracheophyta</taxon>
        <taxon>Spermatophyta</taxon>
        <taxon>Magnoliopsida</taxon>
        <taxon>eudicotyledons</taxon>
        <taxon>Gunneridae</taxon>
        <taxon>Pentapetalae</taxon>
        <taxon>asterids</taxon>
        <taxon>lamiids</taxon>
        <taxon>Lamiales</taxon>
        <taxon>Orobanchaceae</taxon>
        <taxon>Orobanchaceae incertae sedis</taxon>
        <taxon>Phtheirospermum</taxon>
    </lineage>
</organism>
<dbReference type="PANTHER" id="PTHR33294">
    <property type="entry name" value="AWPM-19-LIKE FAMILY PROTEIN"/>
    <property type="match status" value="1"/>
</dbReference>
<dbReference type="AlphaFoldDB" id="A0A830DIX4"/>
<feature type="transmembrane region" description="Helical" evidence="2">
    <location>
        <begin position="12"/>
        <end position="32"/>
    </location>
</feature>
<evidence type="ECO:0000259" key="3">
    <source>
        <dbReference type="PROSITE" id="PS50846"/>
    </source>
</evidence>
<evidence type="ECO:0000313" key="4">
    <source>
        <dbReference type="EMBL" id="GFQ05952.1"/>
    </source>
</evidence>
<protein>
    <recommendedName>
        <fullName evidence="3">HMA domain-containing protein</fullName>
    </recommendedName>
</protein>
<sequence>MASGAGKSAAFMLLILNVFLYLILIAIAAWAVNHGIEKSHKTASVLSLPARIFPIYYPFGNLATGFVVILSLVAGVVGFTTSVTGISSVIQWNAPNLHAAATSSLVSWLLTLLAMGSLRDDLVISAMKPKFDFHLIAFPRFSMGGKTKKDKEKRVVKAEYKITMHCNACEKSVAKVISKIKGVETFITDTTNHRVVVTGMIDPHKVLKKLKKKTGKKVELLVEDQNAKDEETQLRLEDSDQEQAMDSWLVHYYGDGFDDVEFEGGGTELYRGGDGFVGERSGTKAEESPEFIFRSTRPNPVKDSIRSCKASMLILSITSWVVMEFPLLLPSSSLLPSVVL</sequence>
<keyword evidence="5" id="KW-1185">Reference proteome</keyword>
<accession>A0A830DIX4</accession>
<comment type="subcellular location">
    <subcellularLocation>
        <location evidence="1">Membrane</location>
        <topology evidence="1">Peripheral membrane protein</topology>
    </subcellularLocation>
</comment>
<evidence type="ECO:0000256" key="2">
    <source>
        <dbReference type="SAM" id="Phobius"/>
    </source>
</evidence>
<dbReference type="Pfam" id="PF05512">
    <property type="entry name" value="AWPM-19"/>
    <property type="match status" value="1"/>
</dbReference>
<proteinExistence type="predicted"/>
<feature type="transmembrane region" description="Helical" evidence="2">
    <location>
        <begin position="97"/>
        <end position="118"/>
    </location>
</feature>
<dbReference type="Proteomes" id="UP000653305">
    <property type="component" value="Unassembled WGS sequence"/>
</dbReference>
<reference evidence="4" key="1">
    <citation type="submission" date="2020-07" db="EMBL/GenBank/DDBJ databases">
        <title>Ethylene signaling mediates host invasion by parasitic plants.</title>
        <authorList>
            <person name="Yoshida S."/>
        </authorList>
    </citation>
    <scope>NUCLEOTIDE SEQUENCE</scope>
    <source>
        <strain evidence="4">Okayama</strain>
    </source>
</reference>